<comment type="cofactor">
    <cofactor evidence="1">
        <name>pyridoxal 5'-phosphate</name>
        <dbReference type="ChEBI" id="CHEBI:597326"/>
    </cofactor>
</comment>
<dbReference type="InterPro" id="IPR015424">
    <property type="entry name" value="PyrdxlP-dep_Trfase"/>
</dbReference>
<evidence type="ECO:0000313" key="4">
    <source>
        <dbReference type="Proteomes" id="UP000536711"/>
    </source>
</evidence>
<dbReference type="EMBL" id="JAADJF010000161">
    <property type="protein sequence ID" value="KAF4435960.1"/>
    <property type="molecule type" value="Genomic_DNA"/>
</dbReference>
<reference evidence="3 4" key="1">
    <citation type="submission" date="2020-01" db="EMBL/GenBank/DDBJ databases">
        <title>Identification and distribution of gene clusters putatively required for synthesis of sphingolipid metabolism inhibitors in phylogenetically diverse species of the filamentous fungus Fusarium.</title>
        <authorList>
            <person name="Kim H.-S."/>
            <person name="Busman M."/>
            <person name="Brown D.W."/>
            <person name="Divon H."/>
            <person name="Uhlig S."/>
            <person name="Proctor R.H."/>
        </authorList>
    </citation>
    <scope>NUCLEOTIDE SEQUENCE [LARGE SCALE GENOMIC DNA]</scope>
    <source>
        <strain evidence="3 4">NRRL 13308</strain>
    </source>
</reference>
<dbReference type="OrthoDB" id="425114at2759"/>
<dbReference type="Proteomes" id="UP000536711">
    <property type="component" value="Unassembled WGS sequence"/>
</dbReference>
<dbReference type="InterPro" id="IPR015422">
    <property type="entry name" value="PyrdxlP-dep_Trfase_small"/>
</dbReference>
<evidence type="ECO:0000256" key="1">
    <source>
        <dbReference type="ARBA" id="ARBA00001933"/>
    </source>
</evidence>
<dbReference type="InterPro" id="IPR005814">
    <property type="entry name" value="Aminotrans_3"/>
</dbReference>
<evidence type="ECO:0000256" key="2">
    <source>
        <dbReference type="ARBA" id="ARBA00022898"/>
    </source>
</evidence>
<name>A0A8H4NI61_9HYPO</name>
<accession>A0A8H4NI61</accession>
<organism evidence="3 4">
    <name type="scientific">Fusarium acutatum</name>
    <dbReference type="NCBI Taxonomy" id="78861"/>
    <lineage>
        <taxon>Eukaryota</taxon>
        <taxon>Fungi</taxon>
        <taxon>Dikarya</taxon>
        <taxon>Ascomycota</taxon>
        <taxon>Pezizomycotina</taxon>
        <taxon>Sordariomycetes</taxon>
        <taxon>Hypocreomycetidae</taxon>
        <taxon>Hypocreales</taxon>
        <taxon>Nectriaceae</taxon>
        <taxon>Fusarium</taxon>
        <taxon>Fusarium fujikuroi species complex</taxon>
    </lineage>
</organism>
<protein>
    <submittedName>
        <fullName evidence="3">Aminotransferase class-III</fullName>
    </submittedName>
</protein>
<dbReference type="PANTHER" id="PTHR43713">
    <property type="entry name" value="GLUTAMATE-1-SEMIALDEHYDE 2,1-AMINOMUTASE"/>
    <property type="match status" value="1"/>
</dbReference>
<keyword evidence="3" id="KW-0808">Transferase</keyword>
<comment type="caution">
    <text evidence="3">The sequence shown here is derived from an EMBL/GenBank/DDBJ whole genome shotgun (WGS) entry which is preliminary data.</text>
</comment>
<dbReference type="PANTHER" id="PTHR43713:SF3">
    <property type="entry name" value="GLUTAMATE-1-SEMIALDEHYDE 2,1-AMINOMUTASE 1, CHLOROPLASTIC-RELATED"/>
    <property type="match status" value="1"/>
</dbReference>
<evidence type="ECO:0000313" key="3">
    <source>
        <dbReference type="EMBL" id="KAF4435960.1"/>
    </source>
</evidence>
<dbReference type="SUPFAM" id="SSF53383">
    <property type="entry name" value="PLP-dependent transferases"/>
    <property type="match status" value="1"/>
</dbReference>
<dbReference type="Pfam" id="PF00202">
    <property type="entry name" value="Aminotran_3"/>
    <property type="match status" value="1"/>
</dbReference>
<dbReference type="Gene3D" id="3.90.1150.10">
    <property type="entry name" value="Aspartate Aminotransferase, domain 1"/>
    <property type="match status" value="2"/>
</dbReference>
<dbReference type="Gene3D" id="3.40.640.10">
    <property type="entry name" value="Type I PLP-dependent aspartate aminotransferase-like (Major domain)"/>
    <property type="match status" value="1"/>
</dbReference>
<dbReference type="AlphaFoldDB" id="A0A8H4NI61"/>
<sequence>MTSSTQAQHLLADLLNNYEKKNPKSKQSIQDAAKYIPGGTTRSVLAQHPFPLVIQSGQGATLLSVDGDTYLDFVSEYFMGIYGHSHPEILAAIAETAKSGLNYGAPNLGEAELAKLLVNRFPSVEHIRFCNSASEANIFAVAMMTEKRINELNALGNDVRGRLGALLQEWDPQGKRAFLTGFGSIIGLGWTAADSSTYQRLLYHFLLSKGIYMGSRGFFALNFAHEKSHTDVLIAAFKDFLSFLTDSSAKL</sequence>
<gene>
    <name evidence="3" type="ORF">FACUT_6811</name>
</gene>
<keyword evidence="2" id="KW-0663">Pyridoxal phosphate</keyword>
<dbReference type="InterPro" id="IPR015421">
    <property type="entry name" value="PyrdxlP-dep_Trfase_major"/>
</dbReference>
<keyword evidence="4" id="KW-1185">Reference proteome</keyword>
<keyword evidence="3" id="KW-0032">Aminotransferase</keyword>
<proteinExistence type="predicted"/>
<dbReference type="GO" id="GO:0008483">
    <property type="term" value="F:transaminase activity"/>
    <property type="evidence" value="ECO:0007669"/>
    <property type="project" value="UniProtKB-KW"/>
</dbReference>
<dbReference type="GO" id="GO:0030170">
    <property type="term" value="F:pyridoxal phosphate binding"/>
    <property type="evidence" value="ECO:0007669"/>
    <property type="project" value="InterPro"/>
</dbReference>